<dbReference type="InterPro" id="IPR013785">
    <property type="entry name" value="Aldolase_TIM"/>
</dbReference>
<dbReference type="InterPro" id="IPR002220">
    <property type="entry name" value="DapA-like"/>
</dbReference>
<dbReference type="SMART" id="SM01130">
    <property type="entry name" value="DHDPS"/>
    <property type="match status" value="1"/>
</dbReference>
<dbReference type="Pfam" id="PF00701">
    <property type="entry name" value="DHDPS"/>
    <property type="match status" value="1"/>
</dbReference>
<sequence>MGIFNGLSGFPLTPTDTVGKLDADAFRRLLAHLAGARADGHGLDSICILGSTGTYAYLTPDERMLAAEAAIDQIGEQLPVIVGIGTLRTDDAVRLARHADDAGANGLLMAPMSYTPLTEAEVLAHYAAVAGATNLPLCIYNNPSTTHFTFTPALLQRLAALPTIEAVKMPLPADGGFEVEIANLRADLPDGFIIGYSGDWECPDALLAGADSWFSVIAGLLPEPTLKLAHAAMRGDAAQTARLQDCFSPLWALFRQYGSLRVVYTAANLLGITTAQPPLPIQPLPQDQHATLQEALSTLNAA</sequence>
<evidence type="ECO:0000313" key="7">
    <source>
        <dbReference type="Proteomes" id="UP000640485"/>
    </source>
</evidence>
<dbReference type="GO" id="GO:0008840">
    <property type="term" value="F:4-hydroxy-tetrahydrodipicolinate synthase activity"/>
    <property type="evidence" value="ECO:0007669"/>
    <property type="project" value="TreeGrafter"/>
</dbReference>
<dbReference type="AlphaFoldDB" id="A0A934SDL9"/>
<evidence type="ECO:0000256" key="5">
    <source>
        <dbReference type="PIRSR" id="PIRSR001365-2"/>
    </source>
</evidence>
<dbReference type="PRINTS" id="PR00146">
    <property type="entry name" value="DHPICSNTHASE"/>
</dbReference>
<dbReference type="PANTHER" id="PTHR12128:SF66">
    <property type="entry name" value="4-HYDROXY-2-OXOGLUTARATE ALDOLASE, MITOCHONDRIAL"/>
    <property type="match status" value="1"/>
</dbReference>
<feature type="active site" description="Schiff-base intermediate with substrate" evidence="4">
    <location>
        <position position="168"/>
    </location>
</feature>
<name>A0A934SDL9_9RHOB</name>
<accession>A0A934SDL9</accession>
<dbReference type="PANTHER" id="PTHR12128">
    <property type="entry name" value="DIHYDRODIPICOLINATE SYNTHASE"/>
    <property type="match status" value="1"/>
</dbReference>
<proteinExistence type="inferred from homology"/>
<evidence type="ECO:0000313" key="6">
    <source>
        <dbReference type="EMBL" id="MBK4216951.1"/>
    </source>
</evidence>
<dbReference type="SUPFAM" id="SSF51569">
    <property type="entry name" value="Aldolase"/>
    <property type="match status" value="1"/>
</dbReference>
<evidence type="ECO:0000256" key="2">
    <source>
        <dbReference type="ARBA" id="ARBA00023239"/>
    </source>
</evidence>
<dbReference type="CDD" id="cd00408">
    <property type="entry name" value="DHDPS-like"/>
    <property type="match status" value="1"/>
</dbReference>
<comment type="similarity">
    <text evidence="1 3">Belongs to the DapA family.</text>
</comment>
<dbReference type="Proteomes" id="UP000640485">
    <property type="component" value="Unassembled WGS sequence"/>
</dbReference>
<organism evidence="6 7">
    <name type="scientific">Paracoccus caeni</name>
    <dbReference type="NCBI Taxonomy" id="657651"/>
    <lineage>
        <taxon>Bacteria</taxon>
        <taxon>Pseudomonadati</taxon>
        <taxon>Pseudomonadota</taxon>
        <taxon>Alphaproteobacteria</taxon>
        <taxon>Rhodobacterales</taxon>
        <taxon>Paracoccaceae</taxon>
        <taxon>Paracoccus</taxon>
    </lineage>
</organism>
<keyword evidence="7" id="KW-1185">Reference proteome</keyword>
<comment type="caution">
    <text evidence="6">The sequence shown here is derived from an EMBL/GenBank/DDBJ whole genome shotgun (WGS) entry which is preliminary data.</text>
</comment>
<evidence type="ECO:0000256" key="4">
    <source>
        <dbReference type="PIRSR" id="PIRSR001365-1"/>
    </source>
</evidence>
<evidence type="ECO:0000256" key="1">
    <source>
        <dbReference type="ARBA" id="ARBA00007592"/>
    </source>
</evidence>
<reference evidence="6" key="1">
    <citation type="submission" date="2021-01" db="EMBL/GenBank/DDBJ databases">
        <title>Paracoccus amoyensis sp. nov., isolated from the surface seawater along the coast of Xiamen Island, China.</title>
        <authorList>
            <person name="Lyu L."/>
        </authorList>
    </citation>
    <scope>NUCLEOTIDE SEQUENCE</scope>
    <source>
        <strain evidence="6">MJ17</strain>
    </source>
</reference>
<evidence type="ECO:0000256" key="3">
    <source>
        <dbReference type="PIRNR" id="PIRNR001365"/>
    </source>
</evidence>
<dbReference type="RefSeq" id="WP_200687357.1">
    <property type="nucleotide sequence ID" value="NZ_JAEPRQ010000005.1"/>
</dbReference>
<gene>
    <name evidence="6" type="ORF">JJJ17_13520</name>
</gene>
<feature type="binding site" evidence="5">
    <location>
        <position position="52"/>
    </location>
    <ligand>
        <name>pyruvate</name>
        <dbReference type="ChEBI" id="CHEBI:15361"/>
    </ligand>
</feature>
<dbReference type="Gene3D" id="3.20.20.70">
    <property type="entry name" value="Aldolase class I"/>
    <property type="match status" value="1"/>
</dbReference>
<keyword evidence="2 3" id="KW-0456">Lyase</keyword>
<protein>
    <submittedName>
        <fullName evidence="6">Dihydrodipicolinate synthase family protein</fullName>
    </submittedName>
</protein>
<dbReference type="EMBL" id="JAEPRQ010000005">
    <property type="protein sequence ID" value="MBK4216951.1"/>
    <property type="molecule type" value="Genomic_DNA"/>
</dbReference>
<feature type="active site" description="Proton donor/acceptor" evidence="4">
    <location>
        <position position="140"/>
    </location>
</feature>
<dbReference type="PIRSF" id="PIRSF001365">
    <property type="entry name" value="DHDPS"/>
    <property type="match status" value="1"/>
</dbReference>